<keyword evidence="3" id="KW-1185">Reference proteome</keyword>
<proteinExistence type="predicted"/>
<sequence length="94" mass="10492">MGDFLELQYKYGSRRGDSTIRPFYYPESSSSGSSTETVHETRLKAYLPILATYLSCEKYLGLIGAYPAIVKTSREGGNSGDLRDSESEIENDHN</sequence>
<protein>
    <submittedName>
        <fullName evidence="2">Uncharacterized protein</fullName>
    </submittedName>
</protein>
<dbReference type="AlphaFoldDB" id="A0A9P8BR54"/>
<gene>
    <name evidence="2" type="ORF">KI688_003160</name>
</gene>
<name>A0A9P8BR54_9FUNG</name>
<evidence type="ECO:0000256" key="1">
    <source>
        <dbReference type="SAM" id="MobiDB-lite"/>
    </source>
</evidence>
<feature type="region of interest" description="Disordered" evidence="1">
    <location>
        <begin position="74"/>
        <end position="94"/>
    </location>
</feature>
<evidence type="ECO:0000313" key="2">
    <source>
        <dbReference type="EMBL" id="KAG9064898.1"/>
    </source>
</evidence>
<feature type="compositionally biased region" description="Basic and acidic residues" evidence="1">
    <location>
        <begin position="81"/>
        <end position="94"/>
    </location>
</feature>
<dbReference type="Proteomes" id="UP000707451">
    <property type="component" value="Unassembled WGS sequence"/>
</dbReference>
<dbReference type="EMBL" id="JAHRHY010000013">
    <property type="protein sequence ID" value="KAG9064898.1"/>
    <property type="molecule type" value="Genomic_DNA"/>
</dbReference>
<evidence type="ECO:0000313" key="3">
    <source>
        <dbReference type="Proteomes" id="UP000707451"/>
    </source>
</evidence>
<dbReference type="OrthoDB" id="2393824at2759"/>
<accession>A0A9P8BR54</accession>
<reference evidence="2" key="1">
    <citation type="submission" date="2021-06" db="EMBL/GenBank/DDBJ databases">
        <title>Genome Sequence of Mortierella hyaline Strain SCG-10, a Cold-Adapted, Nitrate-Reducing Fungus Isolated from Soil in Minnesota, USA.</title>
        <authorList>
            <person name="Aldossari N."/>
        </authorList>
    </citation>
    <scope>NUCLEOTIDE SEQUENCE</scope>
    <source>
        <strain evidence="2">SCG-10</strain>
    </source>
</reference>
<organism evidence="2 3">
    <name type="scientific">Linnemannia hyalina</name>
    <dbReference type="NCBI Taxonomy" id="64524"/>
    <lineage>
        <taxon>Eukaryota</taxon>
        <taxon>Fungi</taxon>
        <taxon>Fungi incertae sedis</taxon>
        <taxon>Mucoromycota</taxon>
        <taxon>Mortierellomycotina</taxon>
        <taxon>Mortierellomycetes</taxon>
        <taxon>Mortierellales</taxon>
        <taxon>Mortierellaceae</taxon>
        <taxon>Linnemannia</taxon>
    </lineage>
</organism>
<comment type="caution">
    <text evidence="2">The sequence shown here is derived from an EMBL/GenBank/DDBJ whole genome shotgun (WGS) entry which is preliminary data.</text>
</comment>